<accession>A0A9W8Y208</accession>
<feature type="region of interest" description="Disordered" evidence="1">
    <location>
        <begin position="309"/>
        <end position="337"/>
    </location>
</feature>
<dbReference type="Proteomes" id="UP001140560">
    <property type="component" value="Unassembled WGS sequence"/>
</dbReference>
<evidence type="ECO:0000256" key="1">
    <source>
        <dbReference type="SAM" id="MobiDB-lite"/>
    </source>
</evidence>
<organism evidence="2 3">
    <name type="scientific">Neocucurbitaria cava</name>
    <dbReference type="NCBI Taxonomy" id="798079"/>
    <lineage>
        <taxon>Eukaryota</taxon>
        <taxon>Fungi</taxon>
        <taxon>Dikarya</taxon>
        <taxon>Ascomycota</taxon>
        <taxon>Pezizomycotina</taxon>
        <taxon>Dothideomycetes</taxon>
        <taxon>Pleosporomycetidae</taxon>
        <taxon>Pleosporales</taxon>
        <taxon>Pleosporineae</taxon>
        <taxon>Cucurbitariaceae</taxon>
        <taxon>Neocucurbitaria</taxon>
    </lineage>
</organism>
<reference evidence="2" key="1">
    <citation type="submission" date="2022-10" db="EMBL/GenBank/DDBJ databases">
        <title>Tapping the CABI collections for fungal endophytes: first genome assemblies for Collariella, Neodidymelliopsis, Ascochyta clinopodiicola, Didymella pomorum, Didymosphaeria variabile, Neocosmospora piperis and Neocucurbitaria cava.</title>
        <authorList>
            <person name="Hill R."/>
        </authorList>
    </citation>
    <scope>NUCLEOTIDE SEQUENCE</scope>
    <source>
        <strain evidence="2">IMI 356814</strain>
    </source>
</reference>
<gene>
    <name evidence="2" type="ORF">N0V83_009070</name>
</gene>
<dbReference type="AlphaFoldDB" id="A0A9W8Y208"/>
<protein>
    <submittedName>
        <fullName evidence="2">Uncharacterized protein</fullName>
    </submittedName>
</protein>
<feature type="compositionally biased region" description="Polar residues" evidence="1">
    <location>
        <begin position="28"/>
        <end position="39"/>
    </location>
</feature>
<dbReference type="OrthoDB" id="5429427at2759"/>
<feature type="compositionally biased region" description="Low complexity" evidence="1">
    <location>
        <begin position="10"/>
        <end position="19"/>
    </location>
</feature>
<dbReference type="EMBL" id="JAPEUY010000017">
    <property type="protein sequence ID" value="KAJ4364476.1"/>
    <property type="molecule type" value="Genomic_DNA"/>
</dbReference>
<evidence type="ECO:0000313" key="3">
    <source>
        <dbReference type="Proteomes" id="UP001140560"/>
    </source>
</evidence>
<keyword evidence="3" id="KW-1185">Reference proteome</keyword>
<sequence>MTEVLAEQYPSPASTPESSTEFEKDNGVVTNDTISPTTSDKSKTLVPAQESEERKIITFLPSSRRSYSGILPHHFYRITFEKTATPSIFEINDLHLSEHRKIRAGNAFQALAPFSCGRDLTLQRYLRHHKQLMKQYPSCYISLTRSFYQAERRAEWHYNVSRRAGRRITVVEISTAGLVPAEVESTWVDKQKETRTGKVPVWIRDTARPLDGSAITTRDFKNSGADMYLCVQEQRYKAGFGIGSSNAEGQWHEFMACGFIPEKYVTRAMPFDGYKIREAKGPEEVRSAFDKNYVFDWEARHWRFDPLSRKRKRPSTEDDDQEDGHEDTSNTHSLDETRTRKHSCPYYGCEKQQIESFDSFTKMLADSLGQPWPLSEATTRLIASYLDKLITDTAEMIDSSQATH</sequence>
<proteinExistence type="predicted"/>
<feature type="region of interest" description="Disordered" evidence="1">
    <location>
        <begin position="1"/>
        <end position="49"/>
    </location>
</feature>
<feature type="compositionally biased region" description="Basic and acidic residues" evidence="1">
    <location>
        <begin position="326"/>
        <end position="337"/>
    </location>
</feature>
<name>A0A9W8Y208_9PLEO</name>
<evidence type="ECO:0000313" key="2">
    <source>
        <dbReference type="EMBL" id="KAJ4364476.1"/>
    </source>
</evidence>
<comment type="caution">
    <text evidence="2">The sequence shown here is derived from an EMBL/GenBank/DDBJ whole genome shotgun (WGS) entry which is preliminary data.</text>
</comment>